<dbReference type="PANTHER" id="PTHR45784:SF3">
    <property type="entry name" value="C-TYPE LECTIN DOMAIN FAMILY 4 MEMBER K-LIKE-RELATED"/>
    <property type="match status" value="1"/>
</dbReference>
<dbReference type="InterPro" id="IPR016186">
    <property type="entry name" value="C-type_lectin-like/link_sf"/>
</dbReference>
<feature type="domain" description="C-type lectin" evidence="1">
    <location>
        <begin position="42"/>
        <end position="90"/>
    </location>
</feature>
<accession>A0A3Q4GHT5</accession>
<evidence type="ECO:0000313" key="2">
    <source>
        <dbReference type="Ensembl" id="ENSNBRP00000002622.1"/>
    </source>
</evidence>
<dbReference type="Gene3D" id="3.10.100.10">
    <property type="entry name" value="Mannose-Binding Protein A, subunit A"/>
    <property type="match status" value="1"/>
</dbReference>
<evidence type="ECO:0000259" key="1">
    <source>
        <dbReference type="PROSITE" id="PS50041"/>
    </source>
</evidence>
<reference evidence="2" key="2">
    <citation type="submission" date="2025-09" db="UniProtKB">
        <authorList>
            <consortium name="Ensembl"/>
        </authorList>
    </citation>
    <scope>IDENTIFICATION</scope>
</reference>
<evidence type="ECO:0000313" key="3">
    <source>
        <dbReference type="Proteomes" id="UP000261580"/>
    </source>
</evidence>
<dbReference type="AlphaFoldDB" id="A0A3Q4GHT5"/>
<reference evidence="2" key="1">
    <citation type="submission" date="2025-08" db="UniProtKB">
        <authorList>
            <consortium name="Ensembl"/>
        </authorList>
    </citation>
    <scope>IDENTIFICATION</scope>
</reference>
<proteinExistence type="predicted"/>
<dbReference type="PROSITE" id="PS50041">
    <property type="entry name" value="C_TYPE_LECTIN_2"/>
    <property type="match status" value="1"/>
</dbReference>
<sequence length="121" mass="13861">WSVMFQTLVPGFDKLNITAAGLNPSDRLSAATNKHILVEIFMTWSDAQSYCRQKYTDLSTITNTQDNSRVANTMPYYYMRWIGLYRNWTWITFKKTLIKCGHVGDLSLCSTCDSPATEDQS</sequence>
<keyword evidence="3" id="KW-1185">Reference proteome</keyword>
<dbReference type="InterPro" id="IPR001304">
    <property type="entry name" value="C-type_lectin-like"/>
</dbReference>
<dbReference type="SUPFAM" id="SSF56436">
    <property type="entry name" value="C-type lectin-like"/>
    <property type="match status" value="1"/>
</dbReference>
<protein>
    <recommendedName>
        <fullName evidence="1">C-type lectin domain-containing protein</fullName>
    </recommendedName>
</protein>
<dbReference type="Ensembl" id="ENSNBRT00000002716.1">
    <property type="protein sequence ID" value="ENSNBRP00000002622.1"/>
    <property type="gene ID" value="ENSNBRG00000002106.1"/>
</dbReference>
<dbReference type="Pfam" id="PF00059">
    <property type="entry name" value="Lectin_C"/>
    <property type="match status" value="1"/>
</dbReference>
<dbReference type="Bgee" id="ENSNBRG00000002106">
    <property type="expression patterns" value="Expressed in testis"/>
</dbReference>
<dbReference type="GeneTree" id="ENSGT01110000267425"/>
<name>A0A3Q4GHT5_NEOBR</name>
<dbReference type="PANTHER" id="PTHR45784">
    <property type="entry name" value="C-TYPE LECTIN DOMAIN FAMILY 20 MEMBER A-RELATED"/>
    <property type="match status" value="1"/>
</dbReference>
<organism evidence="2 3">
    <name type="scientific">Neolamprologus brichardi</name>
    <name type="common">Fairy cichlid</name>
    <name type="synonym">Lamprologus brichardi</name>
    <dbReference type="NCBI Taxonomy" id="32507"/>
    <lineage>
        <taxon>Eukaryota</taxon>
        <taxon>Metazoa</taxon>
        <taxon>Chordata</taxon>
        <taxon>Craniata</taxon>
        <taxon>Vertebrata</taxon>
        <taxon>Euteleostomi</taxon>
        <taxon>Actinopterygii</taxon>
        <taxon>Neopterygii</taxon>
        <taxon>Teleostei</taxon>
        <taxon>Neoteleostei</taxon>
        <taxon>Acanthomorphata</taxon>
        <taxon>Ovalentaria</taxon>
        <taxon>Cichlomorphae</taxon>
        <taxon>Cichliformes</taxon>
        <taxon>Cichlidae</taxon>
        <taxon>African cichlids</taxon>
        <taxon>Pseudocrenilabrinae</taxon>
        <taxon>Lamprologini</taxon>
        <taxon>Neolamprologus</taxon>
    </lineage>
</organism>
<dbReference type="Proteomes" id="UP000261580">
    <property type="component" value="Unassembled WGS sequence"/>
</dbReference>
<dbReference type="InterPro" id="IPR016187">
    <property type="entry name" value="CTDL_fold"/>
</dbReference>